<dbReference type="OrthoDB" id="5225441at2759"/>
<evidence type="ECO:0000256" key="1">
    <source>
        <dbReference type="SAM" id="MobiDB-lite"/>
    </source>
</evidence>
<name>A0A2C5YII9_9HYPO</name>
<dbReference type="EMBL" id="NJET01000005">
    <property type="protein sequence ID" value="PHH66721.1"/>
    <property type="molecule type" value="Genomic_DNA"/>
</dbReference>
<feature type="region of interest" description="Disordered" evidence="1">
    <location>
        <begin position="278"/>
        <end position="300"/>
    </location>
</feature>
<dbReference type="AlphaFoldDB" id="A0A2C5YII9"/>
<evidence type="ECO:0000313" key="2">
    <source>
        <dbReference type="EMBL" id="PHH66721.1"/>
    </source>
</evidence>
<gene>
    <name evidence="2" type="ORF">CDD81_5853</name>
</gene>
<dbReference type="Proteomes" id="UP000226192">
    <property type="component" value="Unassembled WGS sequence"/>
</dbReference>
<feature type="compositionally biased region" description="Polar residues" evidence="1">
    <location>
        <begin position="278"/>
        <end position="298"/>
    </location>
</feature>
<evidence type="ECO:0000313" key="3">
    <source>
        <dbReference type="Proteomes" id="UP000226192"/>
    </source>
</evidence>
<comment type="caution">
    <text evidence="2">The sequence shown here is derived from an EMBL/GenBank/DDBJ whole genome shotgun (WGS) entry which is preliminary data.</text>
</comment>
<sequence length="429" mass="46470">MSIFSHIRRSRQQAREHNAKVAEEQKKAQQQPHAPYKHVPTHAAIDAFACAPPSWRKVDRPRILAENRRRSAMAAAHGHHYNMPGVPRVASSLSHVTYPSEDATPVVHFPRACSYSGIPSSAGAGFEPTCSMPPSRSSYSHPVSLKGKEVERGGLRYDTYHLSPPASRAEHDMIHGESSSASVSSQDDLEISPSRSAARASDSIHRLHPSRPRRMSDSSMERLALANSAKPPGPRDSRPPPSMRGFASISQIIPPQPLHLPEAGRSNRHARAGGLSTPITAISRQSSSTSLPGLTPASSRAAMSAPVTPIMAAASQNLPPPAHMVALDDMPSAELSEAAYAAVRPRYEIKRSSRPVSLHVPAESALAAMKLHKRVEEDNPRTRQELANVLPEPISLSHLDASSGQTQRGVKYGGRLFKKRCSRPLSLPL</sequence>
<keyword evidence="3" id="KW-1185">Reference proteome</keyword>
<organism evidence="2 3">
    <name type="scientific">Ophiocordyceps australis</name>
    <dbReference type="NCBI Taxonomy" id="1399860"/>
    <lineage>
        <taxon>Eukaryota</taxon>
        <taxon>Fungi</taxon>
        <taxon>Dikarya</taxon>
        <taxon>Ascomycota</taxon>
        <taxon>Pezizomycotina</taxon>
        <taxon>Sordariomycetes</taxon>
        <taxon>Hypocreomycetidae</taxon>
        <taxon>Hypocreales</taxon>
        <taxon>Ophiocordycipitaceae</taxon>
        <taxon>Ophiocordyceps</taxon>
    </lineage>
</organism>
<proteinExistence type="predicted"/>
<accession>A0A2C5YII9</accession>
<feature type="region of interest" description="Disordered" evidence="1">
    <location>
        <begin position="1"/>
        <end position="36"/>
    </location>
</feature>
<feature type="compositionally biased region" description="Basic and acidic residues" evidence="1">
    <location>
        <begin position="13"/>
        <end position="27"/>
    </location>
</feature>
<feature type="region of interest" description="Disordered" evidence="1">
    <location>
        <begin position="155"/>
        <end position="248"/>
    </location>
</feature>
<protein>
    <submittedName>
        <fullName evidence="2">Uncharacterized protein</fullName>
    </submittedName>
</protein>
<feature type="compositionally biased region" description="Basic residues" evidence="1">
    <location>
        <begin position="1"/>
        <end position="12"/>
    </location>
</feature>
<reference evidence="2 3" key="1">
    <citation type="submission" date="2017-06" db="EMBL/GenBank/DDBJ databases">
        <title>Ant-infecting Ophiocordyceps genomes reveal a high diversity of potential behavioral manipulation genes and a possible major role for enterotoxins.</title>
        <authorList>
            <person name="De Bekker C."/>
            <person name="Evans H.C."/>
            <person name="Brachmann A."/>
            <person name="Hughes D.P."/>
        </authorList>
    </citation>
    <scope>NUCLEOTIDE SEQUENCE [LARGE SCALE GENOMIC DNA]</scope>
    <source>
        <strain evidence="2 3">Map64</strain>
    </source>
</reference>